<dbReference type="SUPFAM" id="SSF50685">
    <property type="entry name" value="Barwin-like endoglucanases"/>
    <property type="match status" value="1"/>
</dbReference>
<dbReference type="Proteomes" id="UP000245768">
    <property type="component" value="Unassembled WGS sequence"/>
</dbReference>
<evidence type="ECO:0000313" key="4">
    <source>
        <dbReference type="EMBL" id="PWN88882.1"/>
    </source>
</evidence>
<reference evidence="4 5" key="1">
    <citation type="journal article" date="2018" name="Mol. Biol. Evol.">
        <title>Broad Genomic Sampling Reveals a Smut Pathogenic Ancestry of the Fungal Clade Ustilaginomycotina.</title>
        <authorList>
            <person name="Kijpornyongpan T."/>
            <person name="Mondo S.J."/>
            <person name="Barry K."/>
            <person name="Sandor L."/>
            <person name="Lee J."/>
            <person name="Lipzen A."/>
            <person name="Pangilinan J."/>
            <person name="LaButti K."/>
            <person name="Hainaut M."/>
            <person name="Henrissat B."/>
            <person name="Grigoriev I.V."/>
            <person name="Spatafora J.W."/>
            <person name="Aime M.C."/>
        </authorList>
    </citation>
    <scope>NUCLEOTIDE SEQUENCE [LARGE SCALE GENOMIC DNA]</scope>
    <source>
        <strain evidence="4 5">MCA 4198</strain>
    </source>
</reference>
<evidence type="ECO:0000256" key="2">
    <source>
        <dbReference type="SAM" id="MobiDB-lite"/>
    </source>
</evidence>
<dbReference type="PANTHER" id="PTHR31836">
    <property type="match status" value="1"/>
</dbReference>
<evidence type="ECO:0000256" key="1">
    <source>
        <dbReference type="ARBA" id="ARBA00022729"/>
    </source>
</evidence>
<name>A0A316YI82_9BASI</name>
<feature type="compositionally biased region" description="Polar residues" evidence="2">
    <location>
        <begin position="64"/>
        <end position="73"/>
    </location>
</feature>
<protein>
    <recommendedName>
        <fullName evidence="6">Expansin-like EG45 domain-containing protein</fullName>
    </recommendedName>
</protein>
<dbReference type="InterPro" id="IPR036749">
    <property type="entry name" value="Expansin_CBD_sf"/>
</dbReference>
<feature type="region of interest" description="Disordered" evidence="2">
    <location>
        <begin position="48"/>
        <end position="77"/>
    </location>
</feature>
<gene>
    <name evidence="4" type="ORF">FA10DRAFT_286787</name>
</gene>
<keyword evidence="1 3" id="KW-0732">Signal</keyword>
<keyword evidence="5" id="KW-1185">Reference proteome</keyword>
<dbReference type="RefSeq" id="XP_025376080.1">
    <property type="nucleotide sequence ID" value="XM_025524100.1"/>
</dbReference>
<dbReference type="STRING" id="215250.A0A316YI82"/>
<dbReference type="InterPro" id="IPR051477">
    <property type="entry name" value="Expansin_CellWall"/>
</dbReference>
<dbReference type="Gene3D" id="2.60.40.760">
    <property type="entry name" value="Expansin, cellulose-binding-like domain"/>
    <property type="match status" value="1"/>
</dbReference>
<evidence type="ECO:0000256" key="3">
    <source>
        <dbReference type="SAM" id="SignalP"/>
    </source>
</evidence>
<dbReference type="InParanoid" id="A0A316YI82"/>
<accession>A0A316YI82</accession>
<organism evidence="4 5">
    <name type="scientific">Acaromyces ingoldii</name>
    <dbReference type="NCBI Taxonomy" id="215250"/>
    <lineage>
        <taxon>Eukaryota</taxon>
        <taxon>Fungi</taxon>
        <taxon>Dikarya</taxon>
        <taxon>Basidiomycota</taxon>
        <taxon>Ustilaginomycotina</taxon>
        <taxon>Exobasidiomycetes</taxon>
        <taxon>Exobasidiales</taxon>
        <taxon>Cryptobasidiaceae</taxon>
        <taxon>Acaromyces</taxon>
    </lineage>
</organism>
<dbReference type="PANTHER" id="PTHR31836:SF21">
    <property type="entry name" value="EXPANSIN-LIKE PROTEIN 7"/>
    <property type="match status" value="1"/>
</dbReference>
<evidence type="ECO:0000313" key="5">
    <source>
        <dbReference type="Proteomes" id="UP000245768"/>
    </source>
</evidence>
<dbReference type="EMBL" id="KZ819637">
    <property type="protein sequence ID" value="PWN88882.1"/>
    <property type="molecule type" value="Genomic_DNA"/>
</dbReference>
<feature type="chain" id="PRO_5016304600" description="Expansin-like EG45 domain-containing protein" evidence="3">
    <location>
        <begin position="20"/>
        <end position="344"/>
    </location>
</feature>
<dbReference type="InterPro" id="IPR036908">
    <property type="entry name" value="RlpA-like_sf"/>
</dbReference>
<dbReference type="AlphaFoldDB" id="A0A316YI82"/>
<proteinExistence type="predicted"/>
<feature type="signal peptide" evidence="3">
    <location>
        <begin position="1"/>
        <end position="19"/>
    </location>
</feature>
<evidence type="ECO:0008006" key="6">
    <source>
        <dbReference type="Google" id="ProtNLM"/>
    </source>
</evidence>
<dbReference type="Gene3D" id="2.40.40.10">
    <property type="entry name" value="RlpA-like domain"/>
    <property type="match status" value="1"/>
</dbReference>
<sequence length="344" mass="38881">MRFVIFLLALSSSLARAIASTDSSTELGKRELEPRFGLNEGFDVSLAQRQKHRPSRLHGHKSSLARNPLSQDGMTPIIPQCSPERPCVDHGRNQGQFAYTTAKDNILITKVPAIRHAPAESASIDLNFVDVQTGPITSYGGDPRAQEACHYQDWQPLPHQFMAAIGESRWAGSRGCGTCIHLQGDHQEGYIHVRNRCPECGKGLDLYEETFRALMRGGTSQKRPRKWRFVNCSVIFTGGLVVRLHESLNPWYVPFQIRNSFKPVMAAYFRRVGTEKWLRADMDETYNHFLPNLHGVRIDEMDILIRAFDGEVIVVRGLKLLAKHHYQLAINFSKDSPIDTTFTP</sequence>
<feature type="compositionally biased region" description="Basic residues" evidence="2">
    <location>
        <begin position="49"/>
        <end position="63"/>
    </location>
</feature>
<dbReference type="CDD" id="cd22271">
    <property type="entry name" value="DPBB_EXP_N-like"/>
    <property type="match status" value="1"/>
</dbReference>
<dbReference type="GeneID" id="37046016"/>